<evidence type="ECO:0000256" key="6">
    <source>
        <dbReference type="ARBA" id="ARBA00022692"/>
    </source>
</evidence>
<dbReference type="EMBL" id="WQLW01000026">
    <property type="protein sequence ID" value="MVO11128.1"/>
    <property type="molecule type" value="Genomic_DNA"/>
</dbReference>
<dbReference type="RefSeq" id="WP_140999554.1">
    <property type="nucleotide sequence ID" value="NZ_VDCZ01000026.1"/>
</dbReference>
<keyword evidence="7" id="KW-0653">Protein transport</keyword>
<dbReference type="GO" id="GO:0055085">
    <property type="term" value="P:transmembrane transport"/>
    <property type="evidence" value="ECO:0007669"/>
    <property type="project" value="InterPro"/>
</dbReference>
<sequence length="306" mass="35520">MKNIIYIMIMILISFNMKAQINTETISADLGDNPIPINAVEQIPLPESCKDVAKKFQIDCLMGMINSHIKSNLIYPEDAKKIKAESRVITSFNIDEKGNIIKLEVFADNRELKKVFENEAKRIINLLPKFIPGMDKNKIVSVSIVIPIEFKLNENNINKSETKYTNTNTNTYEEKPSFEEIDETPIPISVVEQIPLFSSCEKIEKREQFKCFEEEIKKHIDNNLKYPKEAKKENLERKVHVLFDIDKEGVIINLIVKPLKKDKFDTLFEEEAKRIIKKLPKFIPGKQRNKPVVVRYVVPIIFKIKK</sequence>
<dbReference type="SUPFAM" id="SSF74653">
    <property type="entry name" value="TolA/TonB C-terminal domain"/>
    <property type="match status" value="2"/>
</dbReference>
<keyword evidence="9" id="KW-0472">Membrane</keyword>
<protein>
    <submittedName>
        <fullName evidence="11">TonB family protein</fullName>
    </submittedName>
</protein>
<accession>A0A6I4IXN9</accession>
<comment type="caution">
    <text evidence="11">The sequence shown here is derived from an EMBL/GenBank/DDBJ whole genome shotgun (WGS) entry which is preliminary data.</text>
</comment>
<evidence type="ECO:0000313" key="12">
    <source>
        <dbReference type="Proteomes" id="UP000431264"/>
    </source>
</evidence>
<feature type="domain" description="TonB C-terminal" evidence="10">
    <location>
        <begin position="211"/>
        <end position="306"/>
    </location>
</feature>
<reference evidence="12" key="1">
    <citation type="submission" date="2019-05" db="EMBL/GenBank/DDBJ databases">
        <title>Flavobacterium profundi sp. nov., isolated from a deep-sea seamount.</title>
        <authorList>
            <person name="Zhang D.-C."/>
        </authorList>
    </citation>
    <scope>NUCLEOTIDE SEQUENCE [LARGE SCALE GENOMIC DNA]</scope>
    <source>
        <strain evidence="12">TP390</strain>
    </source>
</reference>
<dbReference type="PANTHER" id="PTHR33446">
    <property type="entry name" value="PROTEIN TONB-RELATED"/>
    <property type="match status" value="1"/>
</dbReference>
<organism evidence="11 12">
    <name type="scientific">Flavobacterium profundi</name>
    <dbReference type="NCBI Taxonomy" id="1774945"/>
    <lineage>
        <taxon>Bacteria</taxon>
        <taxon>Pseudomonadati</taxon>
        <taxon>Bacteroidota</taxon>
        <taxon>Flavobacteriia</taxon>
        <taxon>Flavobacteriales</taxon>
        <taxon>Flavobacteriaceae</taxon>
        <taxon>Flavobacterium</taxon>
    </lineage>
</organism>
<gene>
    <name evidence="11" type="ORF">GOQ30_18330</name>
</gene>
<name>A0A6I4IXN9_9FLAO</name>
<dbReference type="PANTHER" id="PTHR33446:SF2">
    <property type="entry name" value="PROTEIN TONB"/>
    <property type="match status" value="1"/>
</dbReference>
<evidence type="ECO:0000256" key="4">
    <source>
        <dbReference type="ARBA" id="ARBA00022475"/>
    </source>
</evidence>
<dbReference type="InterPro" id="IPR006260">
    <property type="entry name" value="TonB/TolA_C"/>
</dbReference>
<dbReference type="Gene3D" id="3.30.1150.10">
    <property type="match status" value="2"/>
</dbReference>
<keyword evidence="5" id="KW-0997">Cell inner membrane</keyword>
<keyword evidence="4" id="KW-1003">Cell membrane</keyword>
<dbReference type="OrthoDB" id="1095452at2"/>
<proteinExistence type="inferred from homology"/>
<dbReference type="GO" id="GO:0015031">
    <property type="term" value="P:protein transport"/>
    <property type="evidence" value="ECO:0007669"/>
    <property type="project" value="UniProtKB-KW"/>
</dbReference>
<evidence type="ECO:0000313" key="11">
    <source>
        <dbReference type="EMBL" id="MVO11128.1"/>
    </source>
</evidence>
<evidence type="ECO:0000256" key="7">
    <source>
        <dbReference type="ARBA" id="ARBA00022927"/>
    </source>
</evidence>
<keyword evidence="6" id="KW-0812">Transmembrane</keyword>
<dbReference type="NCBIfam" id="TIGR01352">
    <property type="entry name" value="tonB_Cterm"/>
    <property type="match status" value="1"/>
</dbReference>
<evidence type="ECO:0000256" key="3">
    <source>
        <dbReference type="ARBA" id="ARBA00022448"/>
    </source>
</evidence>
<dbReference type="Proteomes" id="UP000431264">
    <property type="component" value="Unassembled WGS sequence"/>
</dbReference>
<keyword evidence="8" id="KW-1133">Transmembrane helix</keyword>
<comment type="similarity">
    <text evidence="2">Belongs to the TonB family.</text>
</comment>
<comment type="subcellular location">
    <subcellularLocation>
        <location evidence="1">Cell inner membrane</location>
        <topology evidence="1">Single-pass membrane protein</topology>
        <orientation evidence="1">Periplasmic side</orientation>
    </subcellularLocation>
</comment>
<dbReference type="Pfam" id="PF03544">
    <property type="entry name" value="TonB_C"/>
    <property type="match status" value="2"/>
</dbReference>
<keyword evidence="3" id="KW-0813">Transport</keyword>
<dbReference type="GO" id="GO:0031992">
    <property type="term" value="F:energy transducer activity"/>
    <property type="evidence" value="ECO:0007669"/>
    <property type="project" value="TreeGrafter"/>
</dbReference>
<dbReference type="PROSITE" id="PS52015">
    <property type="entry name" value="TONB_CTD"/>
    <property type="match status" value="2"/>
</dbReference>
<keyword evidence="12" id="KW-1185">Reference proteome</keyword>
<evidence type="ECO:0000259" key="10">
    <source>
        <dbReference type="PROSITE" id="PS52015"/>
    </source>
</evidence>
<evidence type="ECO:0000256" key="9">
    <source>
        <dbReference type="ARBA" id="ARBA00023136"/>
    </source>
</evidence>
<dbReference type="InterPro" id="IPR037682">
    <property type="entry name" value="TonB_C"/>
</dbReference>
<feature type="domain" description="TonB C-terminal" evidence="10">
    <location>
        <begin position="60"/>
        <end position="159"/>
    </location>
</feature>
<dbReference type="GO" id="GO:0098797">
    <property type="term" value="C:plasma membrane protein complex"/>
    <property type="evidence" value="ECO:0007669"/>
    <property type="project" value="TreeGrafter"/>
</dbReference>
<dbReference type="InterPro" id="IPR051045">
    <property type="entry name" value="TonB-dependent_transducer"/>
</dbReference>
<dbReference type="AlphaFoldDB" id="A0A6I4IXN9"/>
<evidence type="ECO:0000256" key="1">
    <source>
        <dbReference type="ARBA" id="ARBA00004383"/>
    </source>
</evidence>
<evidence type="ECO:0000256" key="5">
    <source>
        <dbReference type="ARBA" id="ARBA00022519"/>
    </source>
</evidence>
<evidence type="ECO:0000256" key="2">
    <source>
        <dbReference type="ARBA" id="ARBA00006555"/>
    </source>
</evidence>
<evidence type="ECO:0000256" key="8">
    <source>
        <dbReference type="ARBA" id="ARBA00022989"/>
    </source>
</evidence>